<organism evidence="4">
    <name type="scientific">Tetraselmis sp. GSL018</name>
    <dbReference type="NCBI Taxonomy" id="582737"/>
    <lineage>
        <taxon>Eukaryota</taxon>
        <taxon>Viridiplantae</taxon>
        <taxon>Chlorophyta</taxon>
        <taxon>core chlorophytes</taxon>
        <taxon>Chlorodendrophyceae</taxon>
        <taxon>Chlorodendrales</taxon>
        <taxon>Chlorodendraceae</taxon>
        <taxon>Tetraselmis</taxon>
    </lineage>
</organism>
<dbReference type="EMBL" id="GBEZ01011494">
    <property type="protein sequence ID" value="JAC74297.1"/>
    <property type="molecule type" value="Transcribed_RNA"/>
</dbReference>
<dbReference type="GO" id="GO:0045944">
    <property type="term" value="P:positive regulation of transcription by RNA polymerase II"/>
    <property type="evidence" value="ECO:0007669"/>
    <property type="project" value="TreeGrafter"/>
</dbReference>
<feature type="region of interest" description="Disordered" evidence="3">
    <location>
        <begin position="400"/>
        <end position="469"/>
    </location>
</feature>
<feature type="compositionally biased region" description="Basic residues" evidence="3">
    <location>
        <begin position="62"/>
        <end position="77"/>
    </location>
</feature>
<gene>
    <name evidence="4" type="ORF">TSPGSL018_26357</name>
</gene>
<dbReference type="GO" id="GO:0005737">
    <property type="term" value="C:cytoplasm"/>
    <property type="evidence" value="ECO:0007669"/>
    <property type="project" value="UniProtKB-SubCell"/>
</dbReference>
<accession>A0A061RN06</accession>
<feature type="region of interest" description="Disordered" evidence="3">
    <location>
        <begin position="1"/>
        <end position="100"/>
    </location>
</feature>
<name>A0A061RN06_9CHLO</name>
<evidence type="ECO:0000256" key="1">
    <source>
        <dbReference type="ARBA" id="ARBA00004496"/>
    </source>
</evidence>
<evidence type="ECO:0000256" key="2">
    <source>
        <dbReference type="ARBA" id="ARBA00022490"/>
    </source>
</evidence>
<evidence type="ECO:0000313" key="4">
    <source>
        <dbReference type="EMBL" id="JAC74297.1"/>
    </source>
</evidence>
<dbReference type="AlphaFoldDB" id="A0A061RN06"/>
<dbReference type="GO" id="GO:0000976">
    <property type="term" value="F:transcription cis-regulatory region binding"/>
    <property type="evidence" value="ECO:0007669"/>
    <property type="project" value="TreeGrafter"/>
</dbReference>
<proteinExistence type="predicted"/>
<dbReference type="Gene3D" id="3.30.40.10">
    <property type="entry name" value="Zinc/RING finger domain, C3HC4 (zinc finger)"/>
    <property type="match status" value="1"/>
</dbReference>
<dbReference type="PANTHER" id="PTHR12983">
    <property type="entry name" value="RING FINGER 10 FAMILY MEMBER"/>
    <property type="match status" value="1"/>
</dbReference>
<dbReference type="PANTHER" id="PTHR12983:SF9">
    <property type="entry name" value="E3 UBIQUITIN-PROTEIN LIGASE RNF10"/>
    <property type="match status" value="1"/>
</dbReference>
<dbReference type="SUPFAM" id="SSF57850">
    <property type="entry name" value="RING/U-box"/>
    <property type="match status" value="1"/>
</dbReference>
<dbReference type="InterPro" id="IPR013083">
    <property type="entry name" value="Znf_RING/FYVE/PHD"/>
</dbReference>
<sequence length="719" mass="76159">MSFCSSESTPNDKEPTSTTQSLLLDGYARNTFSEPARSGQDTAQTAERTRASSNDRDGTRAPRGRPRGRGTAIRHSRQGAGSAGSQEDQGRAPLGSSPTRGYNANYLLNFRHEPLAHADRQGFARRQRANRPQPYSRELFLQANYRFAVGPGTDMGKLNADPDGMVDWDDVVQVDVLLEGSTEQTCPITLGPLVCPQMTACGHVFSFTALLQHAIVHGGPELRAAAPCPLCFNPFVARELRCVRIVPVCGVSAGRAAKFTLLCRPRDSILPQTPMAAAGEAGPLLERFAKLRGVALPTRVLLEAADELAVHAAEAAAEGGSGSSLEVSLCHHAISLLADRASSLAERTGTLDGHGSAARDARDSVAAVAASLPALCEAARADAAVRARAAEAELRRREAFPGLPPAAEGALASPSPPSGGGGDDAAAGSEASAGDSFSGHGAEAAEARGSEPPSGVSLAGAESPDAEAAADDPGLHYYFQSSDGQWAFLHPLNLRCLKAFYGAHRCFPPELEAPVLEVESLTQTPETRRRLRFLGHLPLSTPFQLVEVDLRCLLPRDALAPFHEELVQRSRRRKRRAQAEARRAWKERQMREAEARSRQGPSMEEWRMQPLPAAAASAEEAGDGLTGDLAELELDAAPGQEPEAGTSPSGVSFAAITRMGFAAARDSPALAQPQGAWAQTPGGSRWGAAGPSQAEAPSGRRRGGKRQVLLFSSGAQRRY</sequence>
<comment type="subcellular location">
    <subcellularLocation>
        <location evidence="1">Cytoplasm</location>
    </subcellularLocation>
</comment>
<feature type="region of interest" description="Disordered" evidence="3">
    <location>
        <begin position="578"/>
        <end position="605"/>
    </location>
</feature>
<feature type="region of interest" description="Disordered" evidence="3">
    <location>
        <begin position="666"/>
        <end position="719"/>
    </location>
</feature>
<keyword evidence="2" id="KW-0963">Cytoplasm</keyword>
<feature type="compositionally biased region" description="Basic and acidic residues" evidence="3">
    <location>
        <begin position="47"/>
        <end position="60"/>
    </location>
</feature>
<protein>
    <submittedName>
        <fullName evidence="4">Ring finger protein 10-like</fullName>
    </submittedName>
</protein>
<reference evidence="4" key="1">
    <citation type="submission" date="2014-05" db="EMBL/GenBank/DDBJ databases">
        <title>The transcriptome of the halophilic microalga Tetraselmis sp. GSL018 isolated from the Great Salt Lake, Utah.</title>
        <authorList>
            <person name="Jinkerson R.E."/>
            <person name="D'Adamo S."/>
            <person name="Posewitz M.C."/>
        </authorList>
    </citation>
    <scope>NUCLEOTIDE SEQUENCE</scope>
    <source>
        <strain evidence="4">GSL018</strain>
    </source>
</reference>
<dbReference type="InterPro" id="IPR039739">
    <property type="entry name" value="MAG2/RNF10"/>
</dbReference>
<feature type="compositionally biased region" description="Basic and acidic residues" evidence="3">
    <location>
        <begin position="578"/>
        <end position="597"/>
    </location>
</feature>
<feature type="compositionally biased region" description="Low complexity" evidence="3">
    <location>
        <begin position="424"/>
        <end position="439"/>
    </location>
</feature>
<evidence type="ECO:0000256" key="3">
    <source>
        <dbReference type="SAM" id="MobiDB-lite"/>
    </source>
</evidence>